<dbReference type="Pfam" id="PF00813">
    <property type="entry name" value="FliP"/>
    <property type="match status" value="1"/>
</dbReference>
<reference evidence="8 9" key="1">
    <citation type="submission" date="2018-03" db="EMBL/GenBank/DDBJ databases">
        <title>Draft Genome Sequences of the Obligatory Marine Myxobacteria Enhygromyxa salina SWB007.</title>
        <authorList>
            <person name="Poehlein A."/>
            <person name="Moghaddam J.A."/>
            <person name="Harms H."/>
            <person name="Alanjari M."/>
            <person name="Koenig G.M."/>
            <person name="Daniel R."/>
            <person name="Schaeberle T.F."/>
        </authorList>
    </citation>
    <scope>NUCLEOTIDE SEQUENCE [LARGE SCALE GENOMIC DNA]</scope>
    <source>
        <strain evidence="8 9">SWB007</strain>
    </source>
</reference>
<comment type="subcellular location">
    <subcellularLocation>
        <location evidence="1">Cell membrane</location>
        <topology evidence="1">Multi-pass membrane protein</topology>
    </subcellularLocation>
</comment>
<evidence type="ECO:0000313" key="8">
    <source>
        <dbReference type="EMBL" id="PRQ07009.1"/>
    </source>
</evidence>
<evidence type="ECO:0000256" key="5">
    <source>
        <dbReference type="ARBA" id="ARBA00022989"/>
    </source>
</evidence>
<evidence type="ECO:0000256" key="4">
    <source>
        <dbReference type="ARBA" id="ARBA00022692"/>
    </source>
</evidence>
<feature type="transmembrane region" description="Helical" evidence="7">
    <location>
        <begin position="50"/>
        <end position="69"/>
    </location>
</feature>
<keyword evidence="8" id="KW-0969">Cilium</keyword>
<sequence>MGAELPANVSVWLILGALPLLLAACTAFTKISVVLAALRLGLGAERLLPYGSMLALALVITTLVMGPVAEACIAALESIGGIEAVIAAPLQVGDEVLSPLWQFLADHADPRQIDVFAELSEREPDQPAVLVPAFLLSELARGLQLAVMILLPFVVVDLICAQVLVLLGLHQTPTAAVALPAKILLFLAADGWTTVIVGLVEGYR</sequence>
<comment type="similarity">
    <text evidence="2">Belongs to the FliP/MopC/SpaP family.</text>
</comment>
<name>A0A2S9YPM7_9BACT</name>
<keyword evidence="4 7" id="KW-0812">Transmembrane</keyword>
<keyword evidence="8" id="KW-0966">Cell projection</keyword>
<keyword evidence="6 7" id="KW-0472">Membrane</keyword>
<keyword evidence="8" id="KW-0282">Flagellum</keyword>
<evidence type="ECO:0000256" key="7">
    <source>
        <dbReference type="SAM" id="Phobius"/>
    </source>
</evidence>
<gene>
    <name evidence="8" type="primary">fliP</name>
    <name evidence="8" type="ORF">ENSA7_32900</name>
</gene>
<comment type="caution">
    <text evidence="8">The sequence shown here is derived from an EMBL/GenBank/DDBJ whole genome shotgun (WGS) entry which is preliminary data.</text>
</comment>
<dbReference type="AlphaFoldDB" id="A0A2S9YPM7"/>
<dbReference type="EMBL" id="PVNL01000061">
    <property type="protein sequence ID" value="PRQ07009.1"/>
    <property type="molecule type" value="Genomic_DNA"/>
</dbReference>
<protein>
    <submittedName>
        <fullName evidence="8">Flagellar biosynthetic protein FliP</fullName>
    </submittedName>
</protein>
<dbReference type="PANTHER" id="PTHR30587:SF2">
    <property type="entry name" value="SURFACE PRESENTATION OF ANTIGENS PROTEIN SPAP"/>
    <property type="match status" value="1"/>
</dbReference>
<keyword evidence="3" id="KW-1003">Cell membrane</keyword>
<dbReference type="PRINTS" id="PR01302">
    <property type="entry name" value="TYPE3IMPPROT"/>
</dbReference>
<evidence type="ECO:0000256" key="6">
    <source>
        <dbReference type="ARBA" id="ARBA00023136"/>
    </source>
</evidence>
<dbReference type="RefSeq" id="WP_181233807.1">
    <property type="nucleotide sequence ID" value="NZ_PVNL01000061.1"/>
</dbReference>
<evidence type="ECO:0000256" key="2">
    <source>
        <dbReference type="ARBA" id="ARBA00006257"/>
    </source>
</evidence>
<dbReference type="GO" id="GO:0009306">
    <property type="term" value="P:protein secretion"/>
    <property type="evidence" value="ECO:0007669"/>
    <property type="project" value="InterPro"/>
</dbReference>
<evidence type="ECO:0000256" key="3">
    <source>
        <dbReference type="ARBA" id="ARBA00022475"/>
    </source>
</evidence>
<keyword evidence="5 7" id="KW-1133">Transmembrane helix</keyword>
<organism evidence="8 9">
    <name type="scientific">Enhygromyxa salina</name>
    <dbReference type="NCBI Taxonomy" id="215803"/>
    <lineage>
        <taxon>Bacteria</taxon>
        <taxon>Pseudomonadati</taxon>
        <taxon>Myxococcota</taxon>
        <taxon>Polyangia</taxon>
        <taxon>Nannocystales</taxon>
        <taxon>Nannocystaceae</taxon>
        <taxon>Enhygromyxa</taxon>
    </lineage>
</organism>
<feature type="transmembrane region" description="Helical" evidence="7">
    <location>
        <begin position="145"/>
        <end position="169"/>
    </location>
</feature>
<feature type="transmembrane region" description="Helical" evidence="7">
    <location>
        <begin position="181"/>
        <end position="200"/>
    </location>
</feature>
<dbReference type="GO" id="GO:0005886">
    <property type="term" value="C:plasma membrane"/>
    <property type="evidence" value="ECO:0007669"/>
    <property type="project" value="UniProtKB-SubCell"/>
</dbReference>
<feature type="transmembrane region" description="Helical" evidence="7">
    <location>
        <begin position="12"/>
        <end position="38"/>
    </location>
</feature>
<accession>A0A2S9YPM7</accession>
<dbReference type="Proteomes" id="UP000238823">
    <property type="component" value="Unassembled WGS sequence"/>
</dbReference>
<dbReference type="PANTHER" id="PTHR30587">
    <property type="entry name" value="FLAGELLAR BIOSYNTHETIC PROTEIN FLIP"/>
    <property type="match status" value="1"/>
</dbReference>
<proteinExistence type="inferred from homology"/>
<evidence type="ECO:0000313" key="9">
    <source>
        <dbReference type="Proteomes" id="UP000238823"/>
    </source>
</evidence>
<evidence type="ECO:0000256" key="1">
    <source>
        <dbReference type="ARBA" id="ARBA00004651"/>
    </source>
</evidence>
<dbReference type="InterPro" id="IPR005838">
    <property type="entry name" value="T3SS_IM_P"/>
</dbReference>